<evidence type="ECO:0000313" key="1">
    <source>
        <dbReference type="EMBL" id="ART30941.1"/>
    </source>
</evidence>
<dbReference type="EMBL" id="KY774314">
    <property type="protein sequence ID" value="ART30941.1"/>
    <property type="molecule type" value="Genomic_DNA"/>
</dbReference>
<sequence>MMRIPRSYNHDKPTGERVAAVSFTYRAFPVCFLLPSERWDRTPGSPSTEFVSGFVLSFLSFF</sequence>
<proteinExistence type="predicted"/>
<organism evidence="1">
    <name type="scientific">Utricularia reniformis</name>
    <dbReference type="NCBI Taxonomy" id="192314"/>
    <lineage>
        <taxon>Eukaryota</taxon>
        <taxon>Viridiplantae</taxon>
        <taxon>Streptophyta</taxon>
        <taxon>Embryophyta</taxon>
        <taxon>Tracheophyta</taxon>
        <taxon>Spermatophyta</taxon>
        <taxon>Magnoliopsida</taxon>
        <taxon>eudicotyledons</taxon>
        <taxon>Gunneridae</taxon>
        <taxon>Pentapetalae</taxon>
        <taxon>asterids</taxon>
        <taxon>lamiids</taxon>
        <taxon>Lamiales</taxon>
        <taxon>Lentibulariaceae</taxon>
        <taxon>Utricularia</taxon>
    </lineage>
</organism>
<dbReference type="AlphaFoldDB" id="A0A1Y0B0P8"/>
<accession>A0A1Y0B0P8</accession>
<gene>
    <name evidence="1" type="ORF">AEK19_MT0693</name>
</gene>
<keyword evidence="1" id="KW-0496">Mitochondrion</keyword>
<reference evidence="1" key="1">
    <citation type="submission" date="2017-03" db="EMBL/GenBank/DDBJ databases">
        <title>The mitochondrial genome of the carnivorous plant Utricularia reniformis (Lentibulariaceae): structure, comparative analysis and evolutionary landmarks.</title>
        <authorList>
            <person name="Silva S.R."/>
            <person name="Alvarenga D.O."/>
            <person name="Michael T.P."/>
            <person name="Miranda V.F.O."/>
            <person name="Varani A.M."/>
        </authorList>
    </citation>
    <scope>NUCLEOTIDE SEQUENCE</scope>
</reference>
<name>A0A1Y0B0P8_9LAMI</name>
<protein>
    <submittedName>
        <fullName evidence="1">Uncharacterized protein</fullName>
    </submittedName>
</protein>
<geneLocation type="mitochondrion" evidence="1"/>